<feature type="compositionally biased region" description="Basic and acidic residues" evidence="1">
    <location>
        <begin position="61"/>
        <end position="93"/>
    </location>
</feature>
<evidence type="ECO:0000256" key="1">
    <source>
        <dbReference type="SAM" id="MobiDB-lite"/>
    </source>
</evidence>
<gene>
    <name evidence="2" type="ORF">ElyMa_005354700</name>
</gene>
<sequence>MLRHPPPCFLEKHSLNHVATTHSNGGGNGEKKVEMDWARVKESKAVLYNAYLGMEPTELQSQREAKNDVKERNRDRDGICREHMERIGRDSTR</sequence>
<keyword evidence="3" id="KW-1185">Reference proteome</keyword>
<comment type="caution">
    <text evidence="2">The sequence shown here is derived from an EMBL/GenBank/DDBJ whole genome shotgun (WGS) entry which is preliminary data.</text>
</comment>
<dbReference type="AlphaFoldDB" id="A0AAV4EBY3"/>
<evidence type="ECO:0000313" key="3">
    <source>
        <dbReference type="Proteomes" id="UP000762676"/>
    </source>
</evidence>
<reference evidence="2 3" key="1">
    <citation type="journal article" date="2021" name="Elife">
        <title>Chloroplast acquisition without the gene transfer in kleptoplastic sea slugs, Plakobranchus ocellatus.</title>
        <authorList>
            <person name="Maeda T."/>
            <person name="Takahashi S."/>
            <person name="Yoshida T."/>
            <person name="Shimamura S."/>
            <person name="Takaki Y."/>
            <person name="Nagai Y."/>
            <person name="Toyoda A."/>
            <person name="Suzuki Y."/>
            <person name="Arimoto A."/>
            <person name="Ishii H."/>
            <person name="Satoh N."/>
            <person name="Nishiyama T."/>
            <person name="Hasebe M."/>
            <person name="Maruyama T."/>
            <person name="Minagawa J."/>
            <person name="Obokata J."/>
            <person name="Shigenobu S."/>
        </authorList>
    </citation>
    <scope>NUCLEOTIDE SEQUENCE [LARGE SCALE GENOMIC DNA]</scope>
</reference>
<evidence type="ECO:0000313" key="2">
    <source>
        <dbReference type="EMBL" id="GFR58186.1"/>
    </source>
</evidence>
<protein>
    <submittedName>
        <fullName evidence="2">Uncharacterized protein</fullName>
    </submittedName>
</protein>
<organism evidence="2 3">
    <name type="scientific">Elysia marginata</name>
    <dbReference type="NCBI Taxonomy" id="1093978"/>
    <lineage>
        <taxon>Eukaryota</taxon>
        <taxon>Metazoa</taxon>
        <taxon>Spiralia</taxon>
        <taxon>Lophotrochozoa</taxon>
        <taxon>Mollusca</taxon>
        <taxon>Gastropoda</taxon>
        <taxon>Heterobranchia</taxon>
        <taxon>Euthyneura</taxon>
        <taxon>Panpulmonata</taxon>
        <taxon>Sacoglossa</taxon>
        <taxon>Placobranchoidea</taxon>
        <taxon>Plakobranchidae</taxon>
        <taxon>Elysia</taxon>
    </lineage>
</organism>
<feature type="region of interest" description="Disordered" evidence="1">
    <location>
        <begin position="59"/>
        <end position="93"/>
    </location>
</feature>
<proteinExistence type="predicted"/>
<dbReference type="EMBL" id="BMAT01010668">
    <property type="protein sequence ID" value="GFR58186.1"/>
    <property type="molecule type" value="Genomic_DNA"/>
</dbReference>
<accession>A0AAV4EBY3</accession>
<dbReference type="Proteomes" id="UP000762676">
    <property type="component" value="Unassembled WGS sequence"/>
</dbReference>
<name>A0AAV4EBY3_9GAST</name>